<keyword evidence="2" id="KW-0004">4Fe-4S</keyword>
<dbReference type="GO" id="GO:0051539">
    <property type="term" value="F:4 iron, 4 sulfur cluster binding"/>
    <property type="evidence" value="ECO:0007669"/>
    <property type="project" value="UniProtKB-KW"/>
</dbReference>
<keyword evidence="6" id="KW-0411">Iron-sulfur</keyword>
<sequence length="290" mass="31705">MQIHSRSASSDGKTLKYRQMTEDGFLVETTYVDHGNKHIICFSSQVGCPVGCHFCASGQRKDEKRFRQSLSAAELILQCENVVADRGIDDDERPILFSCMGEGEPLLNISAVISALAHFGSRYPLARGALSTSGIFPARIRELADRRIPIPMKLQISLHAPTDELRKLLIPRTASLDAIIAAASYYATKTGNPVEWNYVLLRGVNDDRSHALALIALLPHGTHIKLNRFNADPRLPFSPASDETQRSFVRVLEDGGLIAESYRTNGSDIGAGCGQLTYAVSAVVLLSPAR</sequence>
<dbReference type="PANTHER" id="PTHR30544">
    <property type="entry name" value="23S RRNA METHYLTRANSFERASE"/>
    <property type="match status" value="1"/>
</dbReference>
<dbReference type="GO" id="GO:0003824">
    <property type="term" value="F:catalytic activity"/>
    <property type="evidence" value="ECO:0007669"/>
    <property type="project" value="InterPro"/>
</dbReference>
<dbReference type="InterPro" id="IPR040072">
    <property type="entry name" value="Methyltransferase_A"/>
</dbReference>
<keyword evidence="5" id="KW-0408">Iron</keyword>
<dbReference type="EMBL" id="MHLO01000023">
    <property type="protein sequence ID" value="OGZ12167.1"/>
    <property type="molecule type" value="Genomic_DNA"/>
</dbReference>
<dbReference type="SUPFAM" id="SSF102114">
    <property type="entry name" value="Radical SAM enzymes"/>
    <property type="match status" value="1"/>
</dbReference>
<dbReference type="SFLD" id="SFLDS00029">
    <property type="entry name" value="Radical_SAM"/>
    <property type="match status" value="1"/>
</dbReference>
<reference evidence="8 9" key="1">
    <citation type="journal article" date="2016" name="Nat. Commun.">
        <title>Thousands of microbial genomes shed light on interconnected biogeochemical processes in an aquifer system.</title>
        <authorList>
            <person name="Anantharaman K."/>
            <person name="Brown C.T."/>
            <person name="Hug L.A."/>
            <person name="Sharon I."/>
            <person name="Castelle C.J."/>
            <person name="Probst A.J."/>
            <person name="Thomas B.C."/>
            <person name="Singh A."/>
            <person name="Wilkins M.J."/>
            <person name="Karaoz U."/>
            <person name="Brodie E.L."/>
            <person name="Williams K.H."/>
            <person name="Hubbard S.S."/>
            <person name="Banfield J.F."/>
        </authorList>
    </citation>
    <scope>NUCLEOTIDE SEQUENCE [LARGE SCALE GENOMIC DNA]</scope>
</reference>
<dbReference type="Proteomes" id="UP000178636">
    <property type="component" value="Unassembled WGS sequence"/>
</dbReference>
<dbReference type="GO" id="GO:0070475">
    <property type="term" value="P:rRNA base methylation"/>
    <property type="evidence" value="ECO:0007669"/>
    <property type="project" value="TreeGrafter"/>
</dbReference>
<dbReference type="CDD" id="cd01335">
    <property type="entry name" value="Radical_SAM"/>
    <property type="match status" value="1"/>
</dbReference>
<accession>A0A1G2DEU4</accession>
<evidence type="ECO:0000256" key="1">
    <source>
        <dbReference type="ARBA" id="ARBA00001966"/>
    </source>
</evidence>
<evidence type="ECO:0000313" key="9">
    <source>
        <dbReference type="Proteomes" id="UP000178636"/>
    </source>
</evidence>
<evidence type="ECO:0000256" key="5">
    <source>
        <dbReference type="ARBA" id="ARBA00023004"/>
    </source>
</evidence>
<dbReference type="Pfam" id="PF04055">
    <property type="entry name" value="Radical_SAM"/>
    <property type="match status" value="1"/>
</dbReference>
<dbReference type="InterPro" id="IPR013785">
    <property type="entry name" value="Aldolase_TIM"/>
</dbReference>
<comment type="caution">
    <text evidence="8">The sequence shown here is derived from an EMBL/GenBank/DDBJ whole genome shotgun (WGS) entry which is preliminary data.</text>
</comment>
<dbReference type="GO" id="GO:0030488">
    <property type="term" value="P:tRNA methylation"/>
    <property type="evidence" value="ECO:0007669"/>
    <property type="project" value="TreeGrafter"/>
</dbReference>
<evidence type="ECO:0000259" key="7">
    <source>
        <dbReference type="PROSITE" id="PS51918"/>
    </source>
</evidence>
<dbReference type="PANTHER" id="PTHR30544:SF5">
    <property type="entry name" value="RADICAL SAM CORE DOMAIN-CONTAINING PROTEIN"/>
    <property type="match status" value="1"/>
</dbReference>
<keyword evidence="4" id="KW-0479">Metal-binding</keyword>
<comment type="cofactor">
    <cofactor evidence="1">
        <name>[4Fe-4S] cluster</name>
        <dbReference type="ChEBI" id="CHEBI:49883"/>
    </cofactor>
</comment>
<dbReference type="InterPro" id="IPR058240">
    <property type="entry name" value="rSAM_sf"/>
</dbReference>
<evidence type="ECO:0000256" key="3">
    <source>
        <dbReference type="ARBA" id="ARBA00022691"/>
    </source>
</evidence>
<feature type="domain" description="Radical SAM core" evidence="7">
    <location>
        <begin position="34"/>
        <end position="268"/>
    </location>
</feature>
<organism evidence="8 9">
    <name type="scientific">Candidatus Lloydbacteria bacterium RIFCSPHIGHO2_02_FULL_54_17</name>
    <dbReference type="NCBI Taxonomy" id="1798664"/>
    <lineage>
        <taxon>Bacteria</taxon>
        <taxon>Candidatus Lloydiibacteriota</taxon>
    </lineage>
</organism>
<evidence type="ECO:0000256" key="2">
    <source>
        <dbReference type="ARBA" id="ARBA00022485"/>
    </source>
</evidence>
<gene>
    <name evidence="8" type="ORF">A3C93_00740</name>
</gene>
<protein>
    <recommendedName>
        <fullName evidence="7">Radical SAM core domain-containing protein</fullName>
    </recommendedName>
</protein>
<evidence type="ECO:0000313" key="8">
    <source>
        <dbReference type="EMBL" id="OGZ12167.1"/>
    </source>
</evidence>
<evidence type="ECO:0000256" key="4">
    <source>
        <dbReference type="ARBA" id="ARBA00022723"/>
    </source>
</evidence>
<dbReference type="STRING" id="1798664.A3C93_00740"/>
<dbReference type="InterPro" id="IPR007197">
    <property type="entry name" value="rSAM"/>
</dbReference>
<name>A0A1G2DEU4_9BACT</name>
<dbReference type="AlphaFoldDB" id="A0A1G2DEU4"/>
<dbReference type="Gene3D" id="3.20.20.70">
    <property type="entry name" value="Aldolase class I"/>
    <property type="match status" value="1"/>
</dbReference>
<dbReference type="GO" id="GO:0046872">
    <property type="term" value="F:metal ion binding"/>
    <property type="evidence" value="ECO:0007669"/>
    <property type="project" value="UniProtKB-KW"/>
</dbReference>
<dbReference type="PROSITE" id="PS51918">
    <property type="entry name" value="RADICAL_SAM"/>
    <property type="match status" value="1"/>
</dbReference>
<evidence type="ECO:0000256" key="6">
    <source>
        <dbReference type="ARBA" id="ARBA00023014"/>
    </source>
</evidence>
<keyword evidence="3" id="KW-0949">S-adenosyl-L-methionine</keyword>
<proteinExistence type="predicted"/>